<name>K5WMB8_PHACS</name>
<dbReference type="GeneID" id="18920031"/>
<evidence type="ECO:0000313" key="1">
    <source>
        <dbReference type="EMBL" id="EKM51437.1"/>
    </source>
</evidence>
<proteinExistence type="predicted"/>
<dbReference type="HOGENOM" id="CLU_142394_0_1_1"/>
<protein>
    <submittedName>
        <fullName evidence="1">Uncharacterized protein</fullName>
    </submittedName>
</protein>
<dbReference type="InterPro" id="IPR043502">
    <property type="entry name" value="DNA/RNA_pol_sf"/>
</dbReference>
<dbReference type="RefSeq" id="XP_007400578.1">
    <property type="nucleotide sequence ID" value="XM_007400516.1"/>
</dbReference>
<dbReference type="SUPFAM" id="SSF56672">
    <property type="entry name" value="DNA/RNA polymerases"/>
    <property type="match status" value="1"/>
</dbReference>
<accession>K5WMB8</accession>
<dbReference type="InParanoid" id="K5WMB8"/>
<dbReference type="Proteomes" id="UP000008370">
    <property type="component" value="Unassembled WGS sequence"/>
</dbReference>
<dbReference type="AlphaFoldDB" id="K5WMB8"/>
<feature type="non-terminal residue" evidence="1">
    <location>
        <position position="103"/>
    </location>
</feature>
<gene>
    <name evidence="1" type="ORF">PHACADRAFT_55109</name>
</gene>
<sequence>IDDVGIKGGTDDYGNASLDDNPNIRRFVYEYATTLDRVFLRFITAGVTASGSKLVLATPRLKIVGSIVSKEGWHLAHGIVSKILNWPTPSNVSDVRGFLGVAG</sequence>
<evidence type="ECO:0000313" key="2">
    <source>
        <dbReference type="Proteomes" id="UP000008370"/>
    </source>
</evidence>
<feature type="non-terminal residue" evidence="1">
    <location>
        <position position="1"/>
    </location>
</feature>
<keyword evidence="2" id="KW-1185">Reference proteome</keyword>
<dbReference type="OrthoDB" id="3186349at2759"/>
<dbReference type="EMBL" id="JH930477">
    <property type="protein sequence ID" value="EKM51437.1"/>
    <property type="molecule type" value="Genomic_DNA"/>
</dbReference>
<reference evidence="1 2" key="1">
    <citation type="journal article" date="2012" name="BMC Genomics">
        <title>Comparative genomics of the white-rot fungi, Phanerochaete carnosa and P. chrysosporium, to elucidate the genetic basis of the distinct wood types they colonize.</title>
        <authorList>
            <person name="Suzuki H."/>
            <person name="MacDonald J."/>
            <person name="Syed K."/>
            <person name="Salamov A."/>
            <person name="Hori C."/>
            <person name="Aerts A."/>
            <person name="Henrissat B."/>
            <person name="Wiebenga A."/>
            <person name="vanKuyk P.A."/>
            <person name="Barry K."/>
            <person name="Lindquist E."/>
            <person name="LaButti K."/>
            <person name="Lapidus A."/>
            <person name="Lucas S."/>
            <person name="Coutinho P."/>
            <person name="Gong Y."/>
            <person name="Samejima M."/>
            <person name="Mahadevan R."/>
            <person name="Abou-Zaid M."/>
            <person name="de Vries R.P."/>
            <person name="Igarashi K."/>
            <person name="Yadav J.S."/>
            <person name="Grigoriev I.V."/>
            <person name="Master E.R."/>
        </authorList>
    </citation>
    <scope>NUCLEOTIDE SEQUENCE [LARGE SCALE GENOMIC DNA]</scope>
    <source>
        <strain evidence="1 2">HHB-10118-sp</strain>
    </source>
</reference>
<dbReference type="KEGG" id="pco:PHACADRAFT_55109"/>
<organism evidence="1 2">
    <name type="scientific">Phanerochaete carnosa (strain HHB-10118-sp)</name>
    <name type="common">White-rot fungus</name>
    <name type="synonym">Peniophora carnosa</name>
    <dbReference type="NCBI Taxonomy" id="650164"/>
    <lineage>
        <taxon>Eukaryota</taxon>
        <taxon>Fungi</taxon>
        <taxon>Dikarya</taxon>
        <taxon>Basidiomycota</taxon>
        <taxon>Agaricomycotina</taxon>
        <taxon>Agaricomycetes</taxon>
        <taxon>Polyporales</taxon>
        <taxon>Phanerochaetaceae</taxon>
        <taxon>Phanerochaete</taxon>
    </lineage>
</organism>